<dbReference type="SUPFAM" id="SSF52343">
    <property type="entry name" value="Ferredoxin reductase-like, C-terminal NADP-linked domain"/>
    <property type="match status" value="1"/>
</dbReference>
<evidence type="ECO:0000313" key="10">
    <source>
        <dbReference type="Proteomes" id="UP001217089"/>
    </source>
</evidence>
<dbReference type="InterPro" id="IPR017938">
    <property type="entry name" value="Riboflavin_synthase-like_b-brl"/>
</dbReference>
<evidence type="ECO:0000256" key="3">
    <source>
        <dbReference type="ARBA" id="ARBA00022630"/>
    </source>
</evidence>
<dbReference type="PROSITE" id="PS51384">
    <property type="entry name" value="FAD_FR"/>
    <property type="match status" value="1"/>
</dbReference>
<evidence type="ECO:0000256" key="2">
    <source>
        <dbReference type="ARBA" id="ARBA00006105"/>
    </source>
</evidence>
<sequence>MSSKRKYGDLEDTCNKAIIQPNISRDSSGNQPRKGTVQEGFSWWTALILMEADSEQKCSDKLDIHDIPVEPQKPLDSDCCGTGCVPCVFDIYEQEVKIWKAECRKVKAGTSSDQQVGPILSTTAYKQFEIYDIKQETDNTFRYFIKLPEYECLGLDIGQHIIIRGKVNGHYVTRQYTPVSDVECQGHFEILIKIYEDGLLSQYIKTWQPTTNIDIRGPFGNLNYKPNKYRRIFMLAAGTGLAPMSQVIQGVLNNEEDDTVIHMVYACRKYNEILMKKELNEWTQFWNFSMLYAHSQELVENPNNKYRYGDRIYHGRITQAIIEQELKPKLSVNDNYLVLICGTRSFDKNMMNYCKNMGLPEENLYKF</sequence>
<accession>A0ABQ9EMK1</accession>
<evidence type="ECO:0000256" key="6">
    <source>
        <dbReference type="ARBA" id="ARBA00023027"/>
    </source>
</evidence>
<dbReference type="Pfam" id="PF09791">
    <property type="entry name" value="Oxidored-like"/>
    <property type="match status" value="1"/>
</dbReference>
<keyword evidence="6 7" id="KW-0520">NAD</keyword>
<feature type="domain" description="FAD-binding FR-type" evidence="8">
    <location>
        <begin position="123"/>
        <end position="225"/>
    </location>
</feature>
<keyword evidence="3 7" id="KW-0285">Flavoprotein</keyword>
<dbReference type="InterPro" id="IPR019180">
    <property type="entry name" value="Oxidoreductase-like_N"/>
</dbReference>
<keyword evidence="4 7" id="KW-0274">FAD</keyword>
<dbReference type="PRINTS" id="PR00406">
    <property type="entry name" value="CYTB5RDTASE"/>
</dbReference>
<dbReference type="PRINTS" id="PR00371">
    <property type="entry name" value="FPNCR"/>
</dbReference>
<dbReference type="SUPFAM" id="SSF63380">
    <property type="entry name" value="Riboflavin synthase domain-like"/>
    <property type="match status" value="1"/>
</dbReference>
<dbReference type="Pfam" id="PF00175">
    <property type="entry name" value="NAD_binding_1"/>
    <property type="match status" value="1"/>
</dbReference>
<evidence type="ECO:0000256" key="1">
    <source>
        <dbReference type="ARBA" id="ARBA00001974"/>
    </source>
</evidence>
<protein>
    <recommendedName>
        <fullName evidence="7">NADH-cytochrome b5 reductase</fullName>
        <ecNumber evidence="7">1.6.2.2</ecNumber>
    </recommendedName>
</protein>
<gene>
    <name evidence="9" type="ORF">KUTeg_016156</name>
</gene>
<comment type="similarity">
    <text evidence="2 7">Belongs to the flavoprotein pyridine nucleotide cytochrome reductase family.</text>
</comment>
<dbReference type="InterPro" id="IPR001709">
    <property type="entry name" value="Flavoprot_Pyr_Nucl_cyt_Rdtase"/>
</dbReference>
<dbReference type="InterPro" id="IPR008333">
    <property type="entry name" value="Cbr1-like_FAD-bd_dom"/>
</dbReference>
<dbReference type="Gene3D" id="2.40.30.10">
    <property type="entry name" value="Translation factors"/>
    <property type="match status" value="1"/>
</dbReference>
<dbReference type="InterPro" id="IPR001834">
    <property type="entry name" value="CBR-like"/>
</dbReference>
<dbReference type="InterPro" id="IPR001433">
    <property type="entry name" value="OxRdtase_FAD/NAD-bd"/>
</dbReference>
<dbReference type="Gene3D" id="3.40.50.80">
    <property type="entry name" value="Nucleotide-binding domain of ferredoxin-NADP reductase (FNR) module"/>
    <property type="match status" value="1"/>
</dbReference>
<dbReference type="InterPro" id="IPR039261">
    <property type="entry name" value="FNR_nucleotide-bd"/>
</dbReference>
<evidence type="ECO:0000259" key="8">
    <source>
        <dbReference type="PROSITE" id="PS51384"/>
    </source>
</evidence>
<dbReference type="Proteomes" id="UP001217089">
    <property type="component" value="Unassembled WGS sequence"/>
</dbReference>
<dbReference type="CDD" id="cd06183">
    <property type="entry name" value="cyt_b5_reduct_like"/>
    <property type="match status" value="1"/>
</dbReference>
<keyword evidence="5 7" id="KW-0560">Oxidoreductase</keyword>
<comment type="cofactor">
    <cofactor evidence="1 7">
        <name>FAD</name>
        <dbReference type="ChEBI" id="CHEBI:57692"/>
    </cofactor>
</comment>
<dbReference type="PANTHER" id="PTHR19370">
    <property type="entry name" value="NADH-CYTOCHROME B5 REDUCTASE"/>
    <property type="match status" value="1"/>
</dbReference>
<comment type="caution">
    <text evidence="9">The sequence shown here is derived from an EMBL/GenBank/DDBJ whole genome shotgun (WGS) entry which is preliminary data.</text>
</comment>
<dbReference type="Pfam" id="PF00970">
    <property type="entry name" value="FAD_binding_6"/>
    <property type="match status" value="1"/>
</dbReference>
<comment type="catalytic activity">
    <reaction evidence="7">
        <text>2 Fe(III)-[cytochrome b5] + NADH = 2 Fe(II)-[cytochrome b5] + NAD(+) + H(+)</text>
        <dbReference type="Rhea" id="RHEA:46680"/>
        <dbReference type="Rhea" id="RHEA-COMP:10438"/>
        <dbReference type="Rhea" id="RHEA-COMP:10439"/>
        <dbReference type="ChEBI" id="CHEBI:15378"/>
        <dbReference type="ChEBI" id="CHEBI:29033"/>
        <dbReference type="ChEBI" id="CHEBI:29034"/>
        <dbReference type="ChEBI" id="CHEBI:57540"/>
        <dbReference type="ChEBI" id="CHEBI:57945"/>
        <dbReference type="EC" id="1.6.2.2"/>
    </reaction>
</comment>
<dbReference type="PANTHER" id="PTHR19370:SF184">
    <property type="entry name" value="NADH-CYTOCHROME B5 REDUCTASE-LIKE"/>
    <property type="match status" value="1"/>
</dbReference>
<evidence type="ECO:0000256" key="5">
    <source>
        <dbReference type="ARBA" id="ARBA00023002"/>
    </source>
</evidence>
<dbReference type="InterPro" id="IPR017927">
    <property type="entry name" value="FAD-bd_FR_type"/>
</dbReference>
<reference evidence="9 10" key="1">
    <citation type="submission" date="2022-12" db="EMBL/GenBank/DDBJ databases">
        <title>Chromosome-level genome of Tegillarca granosa.</title>
        <authorList>
            <person name="Kim J."/>
        </authorList>
    </citation>
    <scope>NUCLEOTIDE SEQUENCE [LARGE SCALE GENOMIC DNA]</scope>
    <source>
        <strain evidence="9">Teg-2019</strain>
        <tissue evidence="9">Adductor muscle</tissue>
    </source>
</reference>
<keyword evidence="10" id="KW-1185">Reference proteome</keyword>
<name>A0ABQ9EMK1_TEGGR</name>
<proteinExistence type="inferred from homology"/>
<evidence type="ECO:0000313" key="9">
    <source>
        <dbReference type="EMBL" id="KAJ8305611.1"/>
    </source>
</evidence>
<evidence type="ECO:0000256" key="4">
    <source>
        <dbReference type="ARBA" id="ARBA00022827"/>
    </source>
</evidence>
<evidence type="ECO:0000256" key="7">
    <source>
        <dbReference type="RuleBase" id="RU361226"/>
    </source>
</evidence>
<dbReference type="EMBL" id="JARBDR010000813">
    <property type="protein sequence ID" value="KAJ8305611.1"/>
    <property type="molecule type" value="Genomic_DNA"/>
</dbReference>
<dbReference type="EC" id="1.6.2.2" evidence="7"/>
<organism evidence="9 10">
    <name type="scientific">Tegillarca granosa</name>
    <name type="common">Malaysian cockle</name>
    <name type="synonym">Anadara granosa</name>
    <dbReference type="NCBI Taxonomy" id="220873"/>
    <lineage>
        <taxon>Eukaryota</taxon>
        <taxon>Metazoa</taxon>
        <taxon>Spiralia</taxon>
        <taxon>Lophotrochozoa</taxon>
        <taxon>Mollusca</taxon>
        <taxon>Bivalvia</taxon>
        <taxon>Autobranchia</taxon>
        <taxon>Pteriomorphia</taxon>
        <taxon>Arcoida</taxon>
        <taxon>Arcoidea</taxon>
        <taxon>Arcidae</taxon>
        <taxon>Tegillarca</taxon>
    </lineage>
</organism>